<comment type="similarity">
    <text evidence="1">Belongs to the UPF0065 (bug) family.</text>
</comment>
<dbReference type="AlphaFoldDB" id="A0A0H2M1Y6"/>
<reference evidence="2 3" key="1">
    <citation type="submission" date="2015-03" db="EMBL/GenBank/DDBJ databases">
        <title>Genome sequence of Variovorax paradoxus TBEA6.</title>
        <authorList>
            <person name="Poehlein A."/>
            <person name="Schuldes J."/>
            <person name="Wuebbeler J.H."/>
            <person name="Hiessl S."/>
            <person name="Steinbuechel A."/>
            <person name="Daniel R."/>
        </authorList>
    </citation>
    <scope>NUCLEOTIDE SEQUENCE [LARGE SCALE GENOMIC DNA]</scope>
    <source>
        <strain evidence="2 3">TBEA6</strain>
    </source>
</reference>
<dbReference type="PANTHER" id="PTHR42928:SF5">
    <property type="entry name" value="BLR1237 PROTEIN"/>
    <property type="match status" value="1"/>
</dbReference>
<protein>
    <submittedName>
        <fullName evidence="2">Tripartite tricarboxylate transporter family receptor</fullName>
    </submittedName>
</protein>
<name>A0A0H2M1Y6_VARPD</name>
<dbReference type="Gene3D" id="3.40.190.10">
    <property type="entry name" value="Periplasmic binding protein-like II"/>
    <property type="match status" value="1"/>
</dbReference>
<dbReference type="PIRSF" id="PIRSF017082">
    <property type="entry name" value="YflP"/>
    <property type="match status" value="1"/>
</dbReference>
<evidence type="ECO:0000313" key="3">
    <source>
        <dbReference type="Proteomes" id="UP000035170"/>
    </source>
</evidence>
<sequence length="323" mass="33285">MPLNRRQFTACLGASALAGVPGVSVAQDKTLRVLVGFAAGGAADTVARAVGEGLRESGYTAIVDNKAGAGGRLATEALLSLPPDGTTLLMTPLGNLTLYPHVFRSLRYDPLKDFAAVGTANSMSFALAVGADSPARTLQEFLALAGKDPRFAAYGTPGAGTAMHFVGAMLAKEAKVNLTQVAYKGGAAALTDVVGGSLPCVITTTPNLLPMHRAGKIRILAISEAAPNAALPGVATFKSAGFPDLVITESFAFFARAGTPPAVIAQLGQSVASAVRAPAVSAMLRKSEFEPLVMTPEALDKQVRAEHAKWDRIVKAVGYTPEN</sequence>
<accession>A0A0H2M1Y6</accession>
<keyword evidence="3" id="KW-1185">Reference proteome</keyword>
<dbReference type="InterPro" id="IPR005064">
    <property type="entry name" value="BUG"/>
</dbReference>
<dbReference type="Proteomes" id="UP000035170">
    <property type="component" value="Unassembled WGS sequence"/>
</dbReference>
<dbReference type="PANTHER" id="PTHR42928">
    <property type="entry name" value="TRICARBOXYLATE-BINDING PROTEIN"/>
    <property type="match status" value="1"/>
</dbReference>
<dbReference type="SUPFAM" id="SSF53850">
    <property type="entry name" value="Periplasmic binding protein-like II"/>
    <property type="match status" value="1"/>
</dbReference>
<proteinExistence type="inferred from homology"/>
<dbReference type="Pfam" id="PF03401">
    <property type="entry name" value="TctC"/>
    <property type="match status" value="1"/>
</dbReference>
<organism evidence="2 3">
    <name type="scientific">Variovorax paradoxus</name>
    <dbReference type="NCBI Taxonomy" id="34073"/>
    <lineage>
        <taxon>Bacteria</taxon>
        <taxon>Pseudomonadati</taxon>
        <taxon>Pseudomonadota</taxon>
        <taxon>Betaproteobacteria</taxon>
        <taxon>Burkholderiales</taxon>
        <taxon>Comamonadaceae</taxon>
        <taxon>Variovorax</taxon>
    </lineage>
</organism>
<dbReference type="PATRIC" id="fig|34073.19.peg.2422"/>
<dbReference type="EMBL" id="JZWI01000011">
    <property type="protein sequence ID" value="KLN56419.1"/>
    <property type="molecule type" value="Genomic_DNA"/>
</dbReference>
<dbReference type="Gene3D" id="3.40.190.150">
    <property type="entry name" value="Bordetella uptake gene, domain 1"/>
    <property type="match status" value="1"/>
</dbReference>
<evidence type="ECO:0000256" key="1">
    <source>
        <dbReference type="ARBA" id="ARBA00006987"/>
    </source>
</evidence>
<evidence type="ECO:0000313" key="2">
    <source>
        <dbReference type="EMBL" id="KLN56419.1"/>
    </source>
</evidence>
<comment type="caution">
    <text evidence="2">The sequence shown here is derived from an EMBL/GenBank/DDBJ whole genome shotgun (WGS) entry which is preliminary data.</text>
</comment>
<dbReference type="InterPro" id="IPR042100">
    <property type="entry name" value="Bug_dom1"/>
</dbReference>
<keyword evidence="2" id="KW-0675">Receptor</keyword>
<gene>
    <name evidence="2" type="ORF">VPARA_23610</name>
</gene>
<dbReference type="RefSeq" id="WP_047784657.1">
    <property type="nucleotide sequence ID" value="NZ_JZWI01000011.1"/>
</dbReference>